<gene>
    <name evidence="2" type="ORF">PEDI_07890</name>
</gene>
<accession>A0AAN5AIU7</accession>
<dbReference type="AlphaFoldDB" id="A0AAN5AIU7"/>
<dbReference type="Proteomes" id="UP001310022">
    <property type="component" value="Unassembled WGS sequence"/>
</dbReference>
<dbReference type="Pfam" id="PF13568">
    <property type="entry name" value="OMP_b-brl_2"/>
    <property type="match status" value="1"/>
</dbReference>
<dbReference type="EMBL" id="BQKE01000001">
    <property type="protein sequence ID" value="GJM60237.1"/>
    <property type="molecule type" value="Genomic_DNA"/>
</dbReference>
<comment type="caution">
    <text evidence="2">The sequence shown here is derived from an EMBL/GenBank/DDBJ whole genome shotgun (WGS) entry which is preliminary data.</text>
</comment>
<evidence type="ECO:0000259" key="1">
    <source>
        <dbReference type="Pfam" id="PF13568"/>
    </source>
</evidence>
<feature type="domain" description="Outer membrane protein beta-barrel" evidence="1">
    <location>
        <begin position="20"/>
        <end position="134"/>
    </location>
</feature>
<dbReference type="RefSeq" id="WP_338236054.1">
    <property type="nucleotide sequence ID" value="NZ_BQKE01000001.1"/>
</dbReference>
<keyword evidence="3" id="KW-1185">Reference proteome</keyword>
<sequence length="194" mass="21487">MKRLALFIVLMLAGLNDIYAQERHQVGLEIGYHNAAYIVSSSMDGGGSTNGKDGFGLQLNYSYYLSPEIALKSGLMYHRSIGESAPEFMPDRDMTPNAFHQEFLSIPLMFHHEVSPFFFYEAGLLFDKDLNTPFWKSMSGVGAGLALGLQLPLEKLLLSLQPFVNVHGLMLTGNGTGRQLLLNSGFRIGAAYRF</sequence>
<reference evidence="2 3" key="1">
    <citation type="submission" date="2021-12" db="EMBL/GenBank/DDBJ databases">
        <title>Genome sequencing of bacteria with rrn-lacking chromosome and rrn-plasmid.</title>
        <authorList>
            <person name="Anda M."/>
            <person name="Iwasaki W."/>
        </authorList>
    </citation>
    <scope>NUCLEOTIDE SEQUENCE [LARGE SCALE GENOMIC DNA]</scope>
    <source>
        <strain evidence="2 3">NBRC 15940</strain>
    </source>
</reference>
<proteinExistence type="predicted"/>
<evidence type="ECO:0000313" key="3">
    <source>
        <dbReference type="Proteomes" id="UP001310022"/>
    </source>
</evidence>
<protein>
    <recommendedName>
        <fullName evidence="1">Outer membrane protein beta-barrel domain-containing protein</fullName>
    </recommendedName>
</protein>
<organism evidence="2 3">
    <name type="scientific">Persicobacter diffluens</name>
    <dbReference type="NCBI Taxonomy" id="981"/>
    <lineage>
        <taxon>Bacteria</taxon>
        <taxon>Pseudomonadati</taxon>
        <taxon>Bacteroidota</taxon>
        <taxon>Cytophagia</taxon>
        <taxon>Cytophagales</taxon>
        <taxon>Persicobacteraceae</taxon>
        <taxon>Persicobacter</taxon>
    </lineage>
</organism>
<name>A0AAN5AIU7_9BACT</name>
<dbReference type="InterPro" id="IPR025665">
    <property type="entry name" value="Beta-barrel_OMP_2"/>
</dbReference>
<evidence type="ECO:0000313" key="2">
    <source>
        <dbReference type="EMBL" id="GJM60237.1"/>
    </source>
</evidence>